<protein>
    <submittedName>
        <fullName evidence="2">Uncharacterized protein</fullName>
    </submittedName>
</protein>
<dbReference type="OrthoDB" id="9940353at2"/>
<reference evidence="2 3" key="1">
    <citation type="submission" date="2016-10" db="EMBL/GenBank/DDBJ databases">
        <authorList>
            <person name="de Groot N.N."/>
        </authorList>
    </citation>
    <scope>NUCLEOTIDE SEQUENCE [LARGE SCALE GENOMIC DNA]</scope>
    <source>
        <strain evidence="2 3">CGMCC 1.8891</strain>
    </source>
</reference>
<organism evidence="2 3">
    <name type="scientific">Celeribacter halophilus</name>
    <dbReference type="NCBI Taxonomy" id="576117"/>
    <lineage>
        <taxon>Bacteria</taxon>
        <taxon>Pseudomonadati</taxon>
        <taxon>Pseudomonadota</taxon>
        <taxon>Alphaproteobacteria</taxon>
        <taxon>Rhodobacterales</taxon>
        <taxon>Roseobacteraceae</taxon>
        <taxon>Celeribacter</taxon>
    </lineage>
</organism>
<feature type="signal peptide" evidence="1">
    <location>
        <begin position="1"/>
        <end position="23"/>
    </location>
</feature>
<keyword evidence="3" id="KW-1185">Reference proteome</keyword>
<evidence type="ECO:0000256" key="1">
    <source>
        <dbReference type="SAM" id="SignalP"/>
    </source>
</evidence>
<dbReference type="RefSeq" id="WP_066605821.1">
    <property type="nucleotide sequence ID" value="NZ_FORY01000002.1"/>
</dbReference>
<sequence>MNLKTQIATSCLVLALSSAAAFSEDTVELKDENAKYTMQLGGNIAWDADVDLTGPQSTLVARSPEGHEPLTVVSGMTYLKKNPMVMLGDEVKKKTTEGFLEGLCENYKCADISARSYEDIGGRMAWVVTTKLDLPAYIDMGIPEAVLIAASTPDGYMQLFSLHTADGKADELKPILIEAFKSVTPFE</sequence>
<gene>
    <name evidence="2" type="ORF">SAMN04488138_10257</name>
</gene>
<dbReference type="Proteomes" id="UP000183299">
    <property type="component" value="Unassembled WGS sequence"/>
</dbReference>
<evidence type="ECO:0000313" key="3">
    <source>
        <dbReference type="Proteomes" id="UP000183299"/>
    </source>
</evidence>
<feature type="chain" id="PRO_5010347578" evidence="1">
    <location>
        <begin position="24"/>
        <end position="187"/>
    </location>
</feature>
<dbReference type="AlphaFoldDB" id="A0A1I3NRP0"/>
<accession>A0A1I3NRP0</accession>
<proteinExistence type="predicted"/>
<keyword evidence="1" id="KW-0732">Signal</keyword>
<name>A0A1I3NRP0_9RHOB</name>
<evidence type="ECO:0000313" key="2">
    <source>
        <dbReference type="EMBL" id="SFJ11934.1"/>
    </source>
</evidence>
<dbReference type="GeneID" id="98663868"/>
<dbReference type="EMBL" id="FORY01000002">
    <property type="protein sequence ID" value="SFJ11934.1"/>
    <property type="molecule type" value="Genomic_DNA"/>
</dbReference>